<dbReference type="EnsemblPlants" id="Pp3c8_14920V3.1">
    <property type="protein sequence ID" value="Pp3c8_14920V3.1"/>
    <property type="gene ID" value="Pp3c8_14920"/>
</dbReference>
<dbReference type="CDD" id="cd06661">
    <property type="entry name" value="GGCT_like"/>
    <property type="match status" value="1"/>
</dbReference>
<dbReference type="PANTHER" id="PTHR12192">
    <property type="entry name" value="CATION TRANSPORT PROTEIN CHAC-RELATED"/>
    <property type="match status" value="1"/>
</dbReference>
<dbReference type="Gramene" id="Pp3c8_14920V3.4">
    <property type="protein sequence ID" value="Pp3c8_14920V3.4"/>
    <property type="gene ID" value="Pp3c8_14920"/>
</dbReference>
<dbReference type="PaxDb" id="3218-PP1S363_8V6.1"/>
<evidence type="ECO:0000256" key="2">
    <source>
        <dbReference type="ARBA" id="ARBA00023239"/>
    </source>
</evidence>
<dbReference type="GO" id="GO:0006751">
    <property type="term" value="P:glutathione catabolic process"/>
    <property type="evidence" value="ECO:0000318"/>
    <property type="project" value="GO_Central"/>
</dbReference>
<dbReference type="EnsemblPlants" id="Pp3c8_14920V3.4">
    <property type="protein sequence ID" value="Pp3c8_14920V3.4"/>
    <property type="gene ID" value="Pp3c8_14920"/>
</dbReference>
<accession>A0A2K1K7A3</accession>
<dbReference type="AlphaFoldDB" id="A0A2K1K7A3"/>
<evidence type="ECO:0000313" key="3">
    <source>
        <dbReference type="EMBL" id="PNR49660.1"/>
    </source>
</evidence>
<dbReference type="PANTHER" id="PTHR12192:SF2">
    <property type="entry name" value="GLUTATHIONE-SPECIFIC GAMMA-GLUTAMYLCYCLOTRANSFERASE 2"/>
    <property type="match status" value="1"/>
</dbReference>
<dbReference type="InterPro" id="IPR013024">
    <property type="entry name" value="GGCT-like"/>
</dbReference>
<dbReference type="Gramene" id="Pp3c8_14920V3.3">
    <property type="protein sequence ID" value="Pp3c8_14920V3.3"/>
    <property type="gene ID" value="Pp3c8_14920"/>
</dbReference>
<dbReference type="Proteomes" id="UP000006727">
    <property type="component" value="Chromosome 8"/>
</dbReference>
<dbReference type="EC" id="4.3.2.7" evidence="1"/>
<evidence type="ECO:0000313" key="4">
    <source>
        <dbReference type="EnsemblPlants" id="Pp3c8_14920V3.1"/>
    </source>
</evidence>
<dbReference type="Gene3D" id="3.10.490.10">
    <property type="entry name" value="Gamma-glutamyl cyclotransferase-like"/>
    <property type="match status" value="1"/>
</dbReference>
<dbReference type="SUPFAM" id="SSF110857">
    <property type="entry name" value="Gamma-glutamyl cyclotransferase-like"/>
    <property type="match status" value="1"/>
</dbReference>
<evidence type="ECO:0000313" key="5">
    <source>
        <dbReference type="Proteomes" id="UP000006727"/>
    </source>
</evidence>
<proteinExistence type="predicted"/>
<dbReference type="GO" id="GO:0061928">
    <property type="term" value="F:glutathione specific gamma-glutamylcyclotransferase activity"/>
    <property type="evidence" value="ECO:0000318"/>
    <property type="project" value="GO_Central"/>
</dbReference>
<keyword evidence="2" id="KW-0456">Lyase</keyword>
<dbReference type="InterPro" id="IPR036568">
    <property type="entry name" value="GGCT-like_sf"/>
</dbReference>
<dbReference type="InterPro" id="IPR006840">
    <property type="entry name" value="ChaC"/>
</dbReference>
<name>A0A2K1K7A3_PHYPA</name>
<dbReference type="EMBL" id="ABEU02000008">
    <property type="protein sequence ID" value="PNR49660.1"/>
    <property type="molecule type" value="Genomic_DNA"/>
</dbReference>
<dbReference type="GO" id="GO:0005737">
    <property type="term" value="C:cytoplasm"/>
    <property type="evidence" value="ECO:0000318"/>
    <property type="project" value="GO_Central"/>
</dbReference>
<dbReference type="STRING" id="3218.A0A2K1K7A3"/>
<organism evidence="3">
    <name type="scientific">Physcomitrium patens</name>
    <name type="common">Spreading-leaved earth moss</name>
    <name type="synonym">Physcomitrella patens</name>
    <dbReference type="NCBI Taxonomy" id="3218"/>
    <lineage>
        <taxon>Eukaryota</taxon>
        <taxon>Viridiplantae</taxon>
        <taxon>Streptophyta</taxon>
        <taxon>Embryophyta</taxon>
        <taxon>Bryophyta</taxon>
        <taxon>Bryophytina</taxon>
        <taxon>Bryopsida</taxon>
        <taxon>Funariidae</taxon>
        <taxon>Funariales</taxon>
        <taxon>Funariaceae</taxon>
        <taxon>Physcomitrium</taxon>
    </lineage>
</organism>
<dbReference type="EnsemblPlants" id="Pp3c8_14920V3.3">
    <property type="protein sequence ID" value="Pp3c8_14920V3.3"/>
    <property type="gene ID" value="Pp3c8_14920"/>
</dbReference>
<reference evidence="4" key="3">
    <citation type="submission" date="2020-12" db="UniProtKB">
        <authorList>
            <consortium name="EnsemblPlants"/>
        </authorList>
    </citation>
    <scope>IDENTIFICATION</scope>
</reference>
<sequence>MVLWVFGYGSLLWKAGFDYDERLVGYIKGYRRVFYQANTDHRGTAAYPGRVVTLEAIEGAITWGAAYRVSGDDKEALVLSYLDLREQEYDQKEHVNFYTADCLETPTVCNVLVYIGSSDKFKNRFWAGPAPLDEMAKQIARAVGPSGPNYEYLFRLEECLHELDCVDADICELAEAVRKQMNSSKGVNVTSERPEINLTTEVYSCLENNHMIPATEHR</sequence>
<protein>
    <recommendedName>
        <fullName evidence="1">glutathione-specific gamma-glutamylcyclotransferase</fullName>
        <ecNumber evidence="1">4.3.2.7</ecNumber>
    </recommendedName>
</protein>
<dbReference type="Pfam" id="PF04752">
    <property type="entry name" value="ChaC"/>
    <property type="match status" value="1"/>
</dbReference>
<dbReference type="Gramene" id="Pp3c8_14920V3.2">
    <property type="protein sequence ID" value="Pp3c8_14920V3.2"/>
    <property type="gene ID" value="Pp3c8_14920"/>
</dbReference>
<reference evidence="3 5" key="1">
    <citation type="journal article" date="2008" name="Science">
        <title>The Physcomitrella genome reveals evolutionary insights into the conquest of land by plants.</title>
        <authorList>
            <person name="Rensing S."/>
            <person name="Lang D."/>
            <person name="Zimmer A."/>
            <person name="Terry A."/>
            <person name="Salamov A."/>
            <person name="Shapiro H."/>
            <person name="Nishiyama T."/>
            <person name="Perroud P.-F."/>
            <person name="Lindquist E."/>
            <person name="Kamisugi Y."/>
            <person name="Tanahashi T."/>
            <person name="Sakakibara K."/>
            <person name="Fujita T."/>
            <person name="Oishi K."/>
            <person name="Shin-I T."/>
            <person name="Kuroki Y."/>
            <person name="Toyoda A."/>
            <person name="Suzuki Y."/>
            <person name="Hashimoto A."/>
            <person name="Yamaguchi K."/>
            <person name="Sugano A."/>
            <person name="Kohara Y."/>
            <person name="Fujiyama A."/>
            <person name="Anterola A."/>
            <person name="Aoki S."/>
            <person name="Ashton N."/>
            <person name="Barbazuk W.B."/>
            <person name="Barker E."/>
            <person name="Bennetzen J."/>
            <person name="Bezanilla M."/>
            <person name="Blankenship R."/>
            <person name="Cho S.H."/>
            <person name="Dutcher S."/>
            <person name="Estelle M."/>
            <person name="Fawcett J.A."/>
            <person name="Gundlach H."/>
            <person name="Hanada K."/>
            <person name="Heyl A."/>
            <person name="Hicks K.A."/>
            <person name="Hugh J."/>
            <person name="Lohr M."/>
            <person name="Mayer K."/>
            <person name="Melkozernov A."/>
            <person name="Murata T."/>
            <person name="Nelson D."/>
            <person name="Pils B."/>
            <person name="Prigge M."/>
            <person name="Reiss B."/>
            <person name="Renner T."/>
            <person name="Rombauts S."/>
            <person name="Rushton P."/>
            <person name="Sanderfoot A."/>
            <person name="Schween G."/>
            <person name="Shiu S.-H."/>
            <person name="Stueber K."/>
            <person name="Theodoulou F.L."/>
            <person name="Tu H."/>
            <person name="Van de Peer Y."/>
            <person name="Verrier P.J."/>
            <person name="Waters E."/>
            <person name="Wood A."/>
            <person name="Yang L."/>
            <person name="Cove D."/>
            <person name="Cuming A."/>
            <person name="Hasebe M."/>
            <person name="Lucas S."/>
            <person name="Mishler D.B."/>
            <person name="Reski R."/>
            <person name="Grigoriev I."/>
            <person name="Quatrano R.S."/>
            <person name="Boore J.L."/>
        </authorList>
    </citation>
    <scope>NUCLEOTIDE SEQUENCE [LARGE SCALE GENOMIC DNA]</scope>
    <source>
        <strain evidence="4 5">cv. Gransden 2004</strain>
    </source>
</reference>
<keyword evidence="5" id="KW-1185">Reference proteome</keyword>
<dbReference type="OrthoDB" id="1933483at2759"/>
<gene>
    <name evidence="4" type="primary">LOC112285362</name>
    <name evidence="3" type="ORF">PHYPA_011556</name>
</gene>
<reference evidence="3 5" key="2">
    <citation type="journal article" date="2018" name="Plant J.">
        <title>The Physcomitrella patens chromosome-scale assembly reveals moss genome structure and evolution.</title>
        <authorList>
            <person name="Lang D."/>
            <person name="Ullrich K.K."/>
            <person name="Murat F."/>
            <person name="Fuchs J."/>
            <person name="Jenkins J."/>
            <person name="Haas F.B."/>
            <person name="Piednoel M."/>
            <person name="Gundlach H."/>
            <person name="Van Bel M."/>
            <person name="Meyberg R."/>
            <person name="Vives C."/>
            <person name="Morata J."/>
            <person name="Symeonidi A."/>
            <person name="Hiss M."/>
            <person name="Muchero W."/>
            <person name="Kamisugi Y."/>
            <person name="Saleh O."/>
            <person name="Blanc G."/>
            <person name="Decker E.L."/>
            <person name="van Gessel N."/>
            <person name="Grimwood J."/>
            <person name="Hayes R.D."/>
            <person name="Graham S.W."/>
            <person name="Gunter L.E."/>
            <person name="McDaniel S.F."/>
            <person name="Hoernstein S.N.W."/>
            <person name="Larsson A."/>
            <person name="Li F.W."/>
            <person name="Perroud P.F."/>
            <person name="Phillips J."/>
            <person name="Ranjan P."/>
            <person name="Rokshar D.S."/>
            <person name="Rothfels C.J."/>
            <person name="Schneider L."/>
            <person name="Shu S."/>
            <person name="Stevenson D.W."/>
            <person name="Thummler F."/>
            <person name="Tillich M."/>
            <person name="Villarreal Aguilar J.C."/>
            <person name="Widiez T."/>
            <person name="Wong G.K."/>
            <person name="Wymore A."/>
            <person name="Zhang Y."/>
            <person name="Zimmer A.D."/>
            <person name="Quatrano R.S."/>
            <person name="Mayer K.F.X."/>
            <person name="Goodstein D."/>
            <person name="Casacuberta J.M."/>
            <person name="Vandepoele K."/>
            <person name="Reski R."/>
            <person name="Cuming A.C."/>
            <person name="Tuskan G.A."/>
            <person name="Maumus F."/>
            <person name="Salse J."/>
            <person name="Schmutz J."/>
            <person name="Rensing S.A."/>
        </authorList>
    </citation>
    <scope>NUCLEOTIDE SEQUENCE [LARGE SCALE GENOMIC DNA]</scope>
    <source>
        <strain evidence="4 5">cv. Gransden 2004</strain>
    </source>
</reference>
<dbReference type="EnsemblPlants" id="Pp3c8_14920V3.2">
    <property type="protein sequence ID" value="Pp3c8_14920V3.2"/>
    <property type="gene ID" value="Pp3c8_14920"/>
</dbReference>
<dbReference type="Gramene" id="Pp3c8_14920V3.1">
    <property type="protein sequence ID" value="Pp3c8_14920V3.1"/>
    <property type="gene ID" value="Pp3c8_14920"/>
</dbReference>
<evidence type="ECO:0000256" key="1">
    <source>
        <dbReference type="ARBA" id="ARBA00012344"/>
    </source>
</evidence>